<dbReference type="Proteomes" id="UP000515344">
    <property type="component" value="Chromosome"/>
</dbReference>
<dbReference type="RefSeq" id="WP_182803068.1">
    <property type="nucleotide sequence ID" value="NZ_CP060007.1"/>
</dbReference>
<evidence type="ECO:0000313" key="2">
    <source>
        <dbReference type="Proteomes" id="UP000515344"/>
    </source>
</evidence>
<dbReference type="EMBL" id="CP060007">
    <property type="protein sequence ID" value="QNA44676.1"/>
    <property type="molecule type" value="Genomic_DNA"/>
</dbReference>
<name>A0A7G5XGS3_9BACT</name>
<evidence type="ECO:0000313" key="1">
    <source>
        <dbReference type="EMBL" id="QNA44676.1"/>
    </source>
</evidence>
<dbReference type="KEGG" id="lacs:H4075_00320"/>
<dbReference type="PROSITE" id="PS51257">
    <property type="entry name" value="PROKAR_LIPOPROTEIN"/>
    <property type="match status" value="1"/>
</dbReference>
<protein>
    <submittedName>
        <fullName evidence="1">Uncharacterized protein</fullName>
    </submittedName>
</protein>
<proteinExistence type="predicted"/>
<keyword evidence="2" id="KW-1185">Reference proteome</keyword>
<sequence length="543" mass="61770">MKEILIKAIAFVLWSATICSCSYYRYTANTKLDDYNQNKNKEWSQLDAYNILVVHLQNEMKEIYNVEVDEKTKILKGSIRPFDGNGLKYYNKVMMRGGGVAKSKIRAEEFETTKQIHFFVNKAERPDSNRIQFPISDITRIDVSKHATGLNILLPVGIGLTGLAITGGIVALIACNCPHVYVDNGTTQELTNSMYTGAKAPQLERFDYKQLPDYFADSSSYTLNIVNELNEDQYTNMLELMVAVHAKDVEVIADKEGRLHTIKQPQLPMHAEDNGGNNILKEIAQPDATAYKFNADSISKFSEAYLQFAVPELQPQNGKLLIRLRNTRWSGYVYHQFSSLFGKNYSKWIAHNKDKSKEEREQWMREQGILLQVEIKTAQGWQSAGEVDLVGETNFNSMVIPVNIPAGSKMLEVRLRTGFMFWELDYAAIDFTPNANIEMQVLKPSTAVGEDGEDFVQALSFDDGIYMEHLGVKSSTKVKFAALPTNTEQKRTLILRSKGYYTSKEEFAGKTNRKELKKFKDPGELSRFSRKLYQDVMNRTAMK</sequence>
<organism evidence="1 2">
    <name type="scientific">Lacibacter sediminis</name>
    <dbReference type="NCBI Taxonomy" id="2760713"/>
    <lineage>
        <taxon>Bacteria</taxon>
        <taxon>Pseudomonadati</taxon>
        <taxon>Bacteroidota</taxon>
        <taxon>Chitinophagia</taxon>
        <taxon>Chitinophagales</taxon>
        <taxon>Chitinophagaceae</taxon>
        <taxon>Lacibacter</taxon>
    </lineage>
</organism>
<dbReference type="AlphaFoldDB" id="A0A7G5XGS3"/>
<reference evidence="2" key="1">
    <citation type="submission" date="2020-08" db="EMBL/GenBank/DDBJ databases">
        <title>Lacibacter sp. S13-6-6 genome sequencing.</title>
        <authorList>
            <person name="Jin L."/>
        </authorList>
    </citation>
    <scope>NUCLEOTIDE SEQUENCE [LARGE SCALE GENOMIC DNA]</scope>
    <source>
        <strain evidence="2">S13-6-6</strain>
    </source>
</reference>
<accession>A0A7G5XGS3</accession>
<gene>
    <name evidence="1" type="ORF">H4075_00320</name>
</gene>